<reference evidence="2" key="2">
    <citation type="submission" date="2023-06" db="EMBL/GenBank/DDBJ databases">
        <authorList>
            <consortium name="Lawrence Berkeley National Laboratory"/>
            <person name="Haridas S."/>
            <person name="Hensen N."/>
            <person name="Bonometti L."/>
            <person name="Westerberg I."/>
            <person name="Brannstrom I.O."/>
            <person name="Guillou S."/>
            <person name="Cros-Aarteil S."/>
            <person name="Calhoun S."/>
            <person name="Kuo A."/>
            <person name="Mondo S."/>
            <person name="Pangilinan J."/>
            <person name="Riley R."/>
            <person name="LaButti K."/>
            <person name="Andreopoulos B."/>
            <person name="Lipzen A."/>
            <person name="Chen C."/>
            <person name="Yanf M."/>
            <person name="Daum C."/>
            <person name="Ng V."/>
            <person name="Clum A."/>
            <person name="Steindorff A."/>
            <person name="Ohm R."/>
            <person name="Martin F."/>
            <person name="Silar P."/>
            <person name="Natvig D."/>
            <person name="Lalanne C."/>
            <person name="Gautier V."/>
            <person name="Ament-velasquez S.L."/>
            <person name="Kruys A."/>
            <person name="Hutchinson M.I."/>
            <person name="Powell A.J."/>
            <person name="Barry K."/>
            <person name="Miller A.N."/>
            <person name="Grigoriev I.V."/>
            <person name="Debuchy R."/>
            <person name="Gladieux P."/>
            <person name="Thoren M.H."/>
            <person name="Johannesson H."/>
        </authorList>
    </citation>
    <scope>NUCLEOTIDE SEQUENCE</scope>
    <source>
        <strain evidence="2">CBS 232.78</strain>
    </source>
</reference>
<organism evidence="2 3">
    <name type="scientific">Podospora didyma</name>
    <dbReference type="NCBI Taxonomy" id="330526"/>
    <lineage>
        <taxon>Eukaryota</taxon>
        <taxon>Fungi</taxon>
        <taxon>Dikarya</taxon>
        <taxon>Ascomycota</taxon>
        <taxon>Pezizomycotina</taxon>
        <taxon>Sordariomycetes</taxon>
        <taxon>Sordariomycetidae</taxon>
        <taxon>Sordariales</taxon>
        <taxon>Podosporaceae</taxon>
        <taxon>Podospora</taxon>
    </lineage>
</organism>
<gene>
    <name evidence="2" type="ORF">B0H63DRAFT_495320</name>
</gene>
<evidence type="ECO:0000259" key="1">
    <source>
        <dbReference type="Pfam" id="PF06985"/>
    </source>
</evidence>
<dbReference type="PANTHER" id="PTHR33112:SF16">
    <property type="entry name" value="HETEROKARYON INCOMPATIBILITY DOMAIN-CONTAINING PROTEIN"/>
    <property type="match status" value="1"/>
</dbReference>
<reference evidence="2" key="1">
    <citation type="journal article" date="2023" name="Mol. Phylogenet. Evol.">
        <title>Genome-scale phylogeny and comparative genomics of the fungal order Sordariales.</title>
        <authorList>
            <person name="Hensen N."/>
            <person name="Bonometti L."/>
            <person name="Westerberg I."/>
            <person name="Brannstrom I.O."/>
            <person name="Guillou S."/>
            <person name="Cros-Aarteil S."/>
            <person name="Calhoun S."/>
            <person name="Haridas S."/>
            <person name="Kuo A."/>
            <person name="Mondo S."/>
            <person name="Pangilinan J."/>
            <person name="Riley R."/>
            <person name="LaButti K."/>
            <person name="Andreopoulos B."/>
            <person name="Lipzen A."/>
            <person name="Chen C."/>
            <person name="Yan M."/>
            <person name="Daum C."/>
            <person name="Ng V."/>
            <person name="Clum A."/>
            <person name="Steindorff A."/>
            <person name="Ohm R.A."/>
            <person name="Martin F."/>
            <person name="Silar P."/>
            <person name="Natvig D.O."/>
            <person name="Lalanne C."/>
            <person name="Gautier V."/>
            <person name="Ament-Velasquez S.L."/>
            <person name="Kruys A."/>
            <person name="Hutchinson M.I."/>
            <person name="Powell A.J."/>
            <person name="Barry K."/>
            <person name="Miller A.N."/>
            <person name="Grigoriev I.V."/>
            <person name="Debuchy R."/>
            <person name="Gladieux P."/>
            <person name="Hiltunen Thoren M."/>
            <person name="Johannesson H."/>
        </authorList>
    </citation>
    <scope>NUCLEOTIDE SEQUENCE</scope>
    <source>
        <strain evidence="2">CBS 232.78</strain>
    </source>
</reference>
<accession>A0AAE0TW51</accession>
<dbReference type="EMBL" id="JAULSW010000005">
    <property type="protein sequence ID" value="KAK3381804.1"/>
    <property type="molecule type" value="Genomic_DNA"/>
</dbReference>
<name>A0AAE0TW51_9PEZI</name>
<protein>
    <submittedName>
        <fullName evidence="2">Heterokaryon incompatibility protein-domain-containing protein</fullName>
    </submittedName>
</protein>
<proteinExistence type="predicted"/>
<sequence length="215" mass="25200">MGFYSIQPLYSPCTICRLSYCWVGEQLAKITLELLPQYKKQIPLNSLPLTIRDAVAVVEGIGKRYLWVDALCIVQDDEEDVNEQVSQMQYIYRKSWVTISAAAAKSNLRLSNERQNFHHSDIWAYIVRRYTKLDLIFPSDKLPTIAAIAEDYSRSYRVTDYLAGMWKENFLHQCIWRRASKDEQRTRRPAMYRAPSWTWASLDGPISPWLSRHKD</sequence>
<dbReference type="Pfam" id="PF06985">
    <property type="entry name" value="HET"/>
    <property type="match status" value="1"/>
</dbReference>
<dbReference type="Proteomes" id="UP001285441">
    <property type="component" value="Unassembled WGS sequence"/>
</dbReference>
<dbReference type="AlphaFoldDB" id="A0AAE0TW51"/>
<keyword evidence="3" id="KW-1185">Reference proteome</keyword>
<evidence type="ECO:0000313" key="2">
    <source>
        <dbReference type="EMBL" id="KAK3381804.1"/>
    </source>
</evidence>
<dbReference type="InterPro" id="IPR010730">
    <property type="entry name" value="HET"/>
</dbReference>
<evidence type="ECO:0000313" key="3">
    <source>
        <dbReference type="Proteomes" id="UP001285441"/>
    </source>
</evidence>
<dbReference type="PANTHER" id="PTHR33112">
    <property type="entry name" value="DOMAIN PROTEIN, PUTATIVE-RELATED"/>
    <property type="match status" value="1"/>
</dbReference>
<comment type="caution">
    <text evidence="2">The sequence shown here is derived from an EMBL/GenBank/DDBJ whole genome shotgun (WGS) entry which is preliminary data.</text>
</comment>
<feature type="domain" description="Heterokaryon incompatibility" evidence="1">
    <location>
        <begin position="18"/>
        <end position="122"/>
    </location>
</feature>